<evidence type="ECO:0000256" key="4">
    <source>
        <dbReference type="ARBA" id="ARBA00022452"/>
    </source>
</evidence>
<dbReference type="Proteomes" id="UP000619743">
    <property type="component" value="Unassembled WGS sequence"/>
</dbReference>
<keyword evidence="11" id="KW-0472">Membrane</keyword>
<dbReference type="Gene3D" id="3.10.560.10">
    <property type="entry name" value="Outer membrane lipoprotein wza domain like"/>
    <property type="match status" value="6"/>
</dbReference>
<keyword evidence="5" id="KW-0762">Sugar transport</keyword>
<protein>
    <submittedName>
        <fullName evidence="19">Sugar ABC transporter substrate-binding protein</fullName>
    </submittedName>
</protein>
<comment type="caution">
    <text evidence="19">The sequence shown here is derived from an EMBL/GenBank/DDBJ whole genome shotgun (WGS) entry which is preliminary data.</text>
</comment>
<evidence type="ECO:0000256" key="5">
    <source>
        <dbReference type="ARBA" id="ARBA00022597"/>
    </source>
</evidence>
<feature type="domain" description="SLBB" evidence="18">
    <location>
        <begin position="504"/>
        <end position="583"/>
    </location>
</feature>
<dbReference type="OrthoDB" id="9808948at2"/>
<dbReference type="Pfam" id="PF22461">
    <property type="entry name" value="SLBB_2"/>
    <property type="match status" value="2"/>
</dbReference>
<dbReference type="GO" id="GO:0046930">
    <property type="term" value="C:pore complex"/>
    <property type="evidence" value="ECO:0007669"/>
    <property type="project" value="UniProtKB-KW"/>
</dbReference>
<evidence type="ECO:0000256" key="15">
    <source>
        <dbReference type="SAM" id="SignalP"/>
    </source>
</evidence>
<proteinExistence type="inferred from homology"/>
<feature type="domain" description="SLBB" evidence="18">
    <location>
        <begin position="304"/>
        <end position="380"/>
    </location>
</feature>
<evidence type="ECO:0000256" key="6">
    <source>
        <dbReference type="ARBA" id="ARBA00022692"/>
    </source>
</evidence>
<dbReference type="Pfam" id="PF10531">
    <property type="entry name" value="SLBB"/>
    <property type="match status" value="4"/>
</dbReference>
<dbReference type="GO" id="GO:0009279">
    <property type="term" value="C:cell outer membrane"/>
    <property type="evidence" value="ECO:0007669"/>
    <property type="project" value="UniProtKB-SubCell"/>
</dbReference>
<evidence type="ECO:0000256" key="9">
    <source>
        <dbReference type="ARBA" id="ARBA00023065"/>
    </source>
</evidence>
<name>A0A8J2U7N5_9GAMM</name>
<feature type="domain" description="Soluble ligand binding" evidence="17">
    <location>
        <begin position="599"/>
        <end position="642"/>
    </location>
</feature>
<feature type="domain" description="Soluble ligand binding" evidence="17">
    <location>
        <begin position="110"/>
        <end position="156"/>
    </location>
</feature>
<evidence type="ECO:0000256" key="10">
    <source>
        <dbReference type="ARBA" id="ARBA00023114"/>
    </source>
</evidence>
<keyword evidence="7 15" id="KW-0732">Signal</keyword>
<evidence type="ECO:0000256" key="2">
    <source>
        <dbReference type="ARBA" id="ARBA00009450"/>
    </source>
</evidence>
<dbReference type="GO" id="GO:0015288">
    <property type="term" value="F:porin activity"/>
    <property type="evidence" value="ECO:0007669"/>
    <property type="project" value="UniProtKB-KW"/>
</dbReference>
<evidence type="ECO:0000259" key="16">
    <source>
        <dbReference type="Pfam" id="PF02563"/>
    </source>
</evidence>
<keyword evidence="12" id="KW-0564">Palmitate</keyword>
<feature type="domain" description="Soluble ligand binding" evidence="17">
    <location>
        <begin position="217"/>
        <end position="258"/>
    </location>
</feature>
<evidence type="ECO:0000256" key="1">
    <source>
        <dbReference type="ARBA" id="ARBA00004571"/>
    </source>
</evidence>
<evidence type="ECO:0000313" key="20">
    <source>
        <dbReference type="Proteomes" id="UP000619743"/>
    </source>
</evidence>
<keyword evidence="13" id="KW-0998">Cell outer membrane</keyword>
<keyword evidence="9" id="KW-0406">Ion transport</keyword>
<evidence type="ECO:0000256" key="13">
    <source>
        <dbReference type="ARBA" id="ARBA00023237"/>
    </source>
</evidence>
<sequence length="709" mass="77412">MNSFIKQLAITLLAVFANMTAVLADEQAKANVESIQSGYQIKIVMPGEESFEQPFEVDRSGRLQLPEVGAVPVAGMAEPEMAQAVTQALSLAYRDLSGLKVYVADKRIRIQVMGYVENPGEITMSADAGVQIALKLAGGMRAGAQLDRMQLRRPGEQYVFDYKRYLDSGDLTALPKLQSLDTIFVPASKNIGNIATIFDPTALNDKGDAAETRTAIKVFGEVFKPGSFSYRPTASLVDMLMRAGGVTRYAGVEQIRVIISGQPMLFNLTQYLDSGDVNLMPTLEPGTTIFVPKQQEEIKAGANTVYVMGEVFKPGAYEGNADAGFLDVLANAGGPTRFAETRQIRVIRPHGQIEAFDLLAYTEGMTSSLPSLSPGDAIFVPEKTDLNEKSWTKVAPSRAVQVMGEVNRPGRFEWSDEMSLMDLLAHAGGPKRNADTAKIQIVVPQGQGRTRTEEFNLNDFLAGDLTKQQLPQISAGTLVMVPELPDDPSDNKSQWVRQASDDSIYVFGQVGAPGRYRFDPAMHFLDILAAADGPTGNADISNVRISHRNGNTAKISKLDLSLYFETGDEHLLPKVVPGDSIYIPEKDRLWLAESKESTVRVLGAVGKPGRYRFNDDMTLLDLLAEAGGVNDNSYPEKITVVNLSCCRDQARSFDLLAFSQSGDFSMLPVLRAGDTVYVPSEKDSDWFKARQGLEDIFRVVSISALLGFI</sequence>
<evidence type="ECO:0000256" key="12">
    <source>
        <dbReference type="ARBA" id="ARBA00023139"/>
    </source>
</evidence>
<keyword evidence="14" id="KW-0449">Lipoprotein</keyword>
<keyword evidence="8" id="KW-0625">Polysaccharide transport</keyword>
<evidence type="ECO:0000259" key="17">
    <source>
        <dbReference type="Pfam" id="PF10531"/>
    </source>
</evidence>
<dbReference type="PANTHER" id="PTHR33619:SF3">
    <property type="entry name" value="POLYSACCHARIDE EXPORT PROTEIN GFCE-RELATED"/>
    <property type="match status" value="1"/>
</dbReference>
<keyword evidence="6" id="KW-0812">Transmembrane</keyword>
<comment type="similarity">
    <text evidence="2">Belongs to the BexD/CtrA/VexA family.</text>
</comment>
<dbReference type="Pfam" id="PF02563">
    <property type="entry name" value="Poly_export"/>
    <property type="match status" value="1"/>
</dbReference>
<comment type="subcellular location">
    <subcellularLocation>
        <location evidence="1">Cell outer membrane</location>
        <topology evidence="1">Multi-pass membrane protein</topology>
    </subcellularLocation>
</comment>
<keyword evidence="4" id="KW-1134">Transmembrane beta strand</keyword>
<dbReference type="InterPro" id="IPR003715">
    <property type="entry name" value="Poly_export_N"/>
</dbReference>
<feature type="chain" id="PRO_5035217246" evidence="15">
    <location>
        <begin position="25"/>
        <end position="709"/>
    </location>
</feature>
<dbReference type="GO" id="GO:0015159">
    <property type="term" value="F:polysaccharide transmembrane transporter activity"/>
    <property type="evidence" value="ECO:0007669"/>
    <property type="project" value="InterPro"/>
</dbReference>
<evidence type="ECO:0000313" key="19">
    <source>
        <dbReference type="EMBL" id="GGA83786.1"/>
    </source>
</evidence>
<dbReference type="AlphaFoldDB" id="A0A8J2U7N5"/>
<dbReference type="EMBL" id="BMDX01000015">
    <property type="protein sequence ID" value="GGA83786.1"/>
    <property type="molecule type" value="Genomic_DNA"/>
</dbReference>
<feature type="signal peptide" evidence="15">
    <location>
        <begin position="1"/>
        <end position="24"/>
    </location>
</feature>
<dbReference type="InterPro" id="IPR054765">
    <property type="entry name" value="SLBB_dom"/>
</dbReference>
<feature type="domain" description="Polysaccharide export protein N-terminal" evidence="16">
    <location>
        <begin position="34"/>
        <end position="95"/>
    </location>
</feature>
<gene>
    <name evidence="19" type="primary">sypC</name>
    <name evidence="19" type="ORF">GCM10011369_27260</name>
</gene>
<evidence type="ECO:0000256" key="3">
    <source>
        <dbReference type="ARBA" id="ARBA00022448"/>
    </source>
</evidence>
<evidence type="ECO:0000256" key="8">
    <source>
        <dbReference type="ARBA" id="ARBA00023047"/>
    </source>
</evidence>
<dbReference type="RefSeq" id="WP_087506615.1">
    <property type="nucleotide sequence ID" value="NZ_BMDX01000015.1"/>
</dbReference>
<evidence type="ECO:0000256" key="14">
    <source>
        <dbReference type="ARBA" id="ARBA00023288"/>
    </source>
</evidence>
<evidence type="ECO:0000256" key="11">
    <source>
        <dbReference type="ARBA" id="ARBA00023136"/>
    </source>
</evidence>
<dbReference type="InterPro" id="IPR019554">
    <property type="entry name" value="Soluble_ligand-bd"/>
</dbReference>
<organism evidence="19 20">
    <name type="scientific">Neiella marina</name>
    <dbReference type="NCBI Taxonomy" id="508461"/>
    <lineage>
        <taxon>Bacteria</taxon>
        <taxon>Pseudomonadati</taxon>
        <taxon>Pseudomonadota</taxon>
        <taxon>Gammaproteobacteria</taxon>
        <taxon>Alteromonadales</taxon>
        <taxon>Echinimonadaceae</taxon>
        <taxon>Neiella</taxon>
    </lineage>
</organism>
<accession>A0A8J2U7N5</accession>
<keyword evidence="3" id="KW-0813">Transport</keyword>
<dbReference type="PANTHER" id="PTHR33619">
    <property type="entry name" value="POLYSACCHARIDE EXPORT PROTEIN GFCE-RELATED"/>
    <property type="match status" value="1"/>
</dbReference>
<evidence type="ECO:0000259" key="18">
    <source>
        <dbReference type="Pfam" id="PF22461"/>
    </source>
</evidence>
<dbReference type="GO" id="GO:0006811">
    <property type="term" value="P:monoatomic ion transport"/>
    <property type="evidence" value="ECO:0007669"/>
    <property type="project" value="UniProtKB-KW"/>
</dbReference>
<feature type="domain" description="Soluble ligand binding" evidence="17">
    <location>
        <begin position="400"/>
        <end position="442"/>
    </location>
</feature>
<reference evidence="20" key="1">
    <citation type="journal article" date="2019" name="Int. J. Syst. Evol. Microbiol.">
        <title>The Global Catalogue of Microorganisms (GCM) 10K type strain sequencing project: providing services to taxonomists for standard genome sequencing and annotation.</title>
        <authorList>
            <consortium name="The Broad Institute Genomics Platform"/>
            <consortium name="The Broad Institute Genome Sequencing Center for Infectious Disease"/>
            <person name="Wu L."/>
            <person name="Ma J."/>
        </authorList>
    </citation>
    <scope>NUCLEOTIDE SEQUENCE [LARGE SCALE GENOMIC DNA]</scope>
    <source>
        <strain evidence="20">CGMCC 1.10130</strain>
    </source>
</reference>
<keyword evidence="20" id="KW-1185">Reference proteome</keyword>
<dbReference type="InterPro" id="IPR049712">
    <property type="entry name" value="Poly_export"/>
</dbReference>
<keyword evidence="10" id="KW-0626">Porin</keyword>
<evidence type="ECO:0000256" key="7">
    <source>
        <dbReference type="ARBA" id="ARBA00022729"/>
    </source>
</evidence>